<dbReference type="GO" id="GO:0009236">
    <property type="term" value="P:cobalamin biosynthetic process"/>
    <property type="evidence" value="ECO:0007669"/>
    <property type="project" value="UniProtKB-ARBA"/>
</dbReference>
<reference evidence="13 14" key="1">
    <citation type="submission" date="2019-09" db="EMBL/GenBank/DDBJ databases">
        <title>Vibrio Fortis S7-72.</title>
        <authorList>
            <person name="Das S.K."/>
        </authorList>
    </citation>
    <scope>NUCLEOTIDE SEQUENCE [LARGE SCALE GENOMIC DNA]</scope>
    <source>
        <strain evidence="13 14">S7-72</strain>
    </source>
</reference>
<evidence type="ECO:0000256" key="4">
    <source>
        <dbReference type="ARBA" id="ARBA00022741"/>
    </source>
</evidence>
<evidence type="ECO:0000256" key="10">
    <source>
        <dbReference type="ARBA" id="ARBA00066311"/>
    </source>
</evidence>
<dbReference type="InterPro" id="IPR029479">
    <property type="entry name" value="Nitroreductase"/>
</dbReference>
<dbReference type="InterPro" id="IPR012825">
    <property type="entry name" value="BluB"/>
</dbReference>
<dbReference type="PANTHER" id="PTHR23026:SF90">
    <property type="entry name" value="IODOTYROSINE DEIODINASE 1"/>
    <property type="match status" value="1"/>
</dbReference>
<comment type="similarity">
    <text evidence="9">Belongs to the BluB family.</text>
</comment>
<evidence type="ECO:0000256" key="9">
    <source>
        <dbReference type="ARBA" id="ARBA00061097"/>
    </source>
</evidence>
<comment type="catalytic activity">
    <reaction evidence="8">
        <text>FMNH2 + O2 = dialurate + 5,6-dimethylbenzimidazole + D-erythrose 4-phosphate + H(+)</text>
        <dbReference type="Rhea" id="RHEA:27345"/>
        <dbReference type="ChEBI" id="CHEBI:15378"/>
        <dbReference type="ChEBI" id="CHEBI:15379"/>
        <dbReference type="ChEBI" id="CHEBI:15890"/>
        <dbReference type="ChEBI" id="CHEBI:16897"/>
        <dbReference type="ChEBI" id="CHEBI:57618"/>
        <dbReference type="ChEBI" id="CHEBI:140629"/>
        <dbReference type="EC" id="1.13.11.79"/>
    </reaction>
</comment>
<dbReference type="GO" id="GO:0000166">
    <property type="term" value="F:nucleotide binding"/>
    <property type="evidence" value="ECO:0007669"/>
    <property type="project" value="UniProtKB-KW"/>
</dbReference>
<keyword evidence="3" id="KW-0288">FMN</keyword>
<dbReference type="RefSeq" id="WP_150896691.1">
    <property type="nucleotide sequence ID" value="NZ_VXDD01000003.1"/>
</dbReference>
<evidence type="ECO:0000256" key="2">
    <source>
        <dbReference type="ARBA" id="ARBA00022630"/>
    </source>
</evidence>
<feature type="domain" description="Nitroreductase" evidence="12">
    <location>
        <begin position="16"/>
        <end position="182"/>
    </location>
</feature>
<evidence type="ECO:0000313" key="13">
    <source>
        <dbReference type="EMBL" id="KAB0301018.1"/>
    </source>
</evidence>
<dbReference type="EMBL" id="VXDD01000003">
    <property type="protein sequence ID" value="KAB0301018.1"/>
    <property type="molecule type" value="Genomic_DNA"/>
</dbReference>
<protein>
    <recommendedName>
        <fullName evidence="11">5,6-dimethylbenzimidazole synthase</fullName>
        <ecNumber evidence="10">1.13.11.79</ecNumber>
    </recommendedName>
</protein>
<dbReference type="Proteomes" id="UP000326687">
    <property type="component" value="Unassembled WGS sequence"/>
</dbReference>
<organism evidence="13 14">
    <name type="scientific">Vibrio fortis</name>
    <dbReference type="NCBI Taxonomy" id="212667"/>
    <lineage>
        <taxon>Bacteria</taxon>
        <taxon>Pseudomonadati</taxon>
        <taxon>Pseudomonadota</taxon>
        <taxon>Gammaproteobacteria</taxon>
        <taxon>Vibrionales</taxon>
        <taxon>Vibrionaceae</taxon>
        <taxon>Vibrio</taxon>
    </lineage>
</organism>
<evidence type="ECO:0000256" key="3">
    <source>
        <dbReference type="ARBA" id="ARBA00022643"/>
    </source>
</evidence>
<comment type="caution">
    <text evidence="13">The sequence shown here is derived from an EMBL/GenBank/DDBJ whole genome shotgun (WGS) entry which is preliminary data.</text>
</comment>
<evidence type="ECO:0000256" key="6">
    <source>
        <dbReference type="ARBA" id="ARBA00023002"/>
    </source>
</evidence>
<evidence type="ECO:0000256" key="8">
    <source>
        <dbReference type="ARBA" id="ARBA00051314"/>
    </source>
</evidence>
<dbReference type="AlphaFoldDB" id="A0A5N3S2F3"/>
<evidence type="ECO:0000259" key="12">
    <source>
        <dbReference type="Pfam" id="PF00881"/>
    </source>
</evidence>
<evidence type="ECO:0000256" key="11">
    <source>
        <dbReference type="ARBA" id="ARBA00068702"/>
    </source>
</evidence>
<dbReference type="GO" id="GO:0102919">
    <property type="term" value="F:5,6-dimethylbenzimidazole synthase activity"/>
    <property type="evidence" value="ECO:0007669"/>
    <property type="project" value="UniProtKB-EC"/>
</dbReference>
<evidence type="ECO:0000256" key="1">
    <source>
        <dbReference type="ARBA" id="ARBA00011823"/>
    </source>
</evidence>
<dbReference type="Pfam" id="PF00881">
    <property type="entry name" value="Nitroreductase"/>
    <property type="match status" value="1"/>
</dbReference>
<sequence length="226" mass="25736">MEITTNERDAVYKTIFSRRDVRGQFLPDPISEEVLMRVLTAAHHAPSVGFMQPWDFIVVRDAETKQKIKRGFDQAHAESAEMFSDERQALYKRLKLEGIVESPIGICVTCDRNRTGPVVLGRTIKQEMDLYSTVCAVQNLWLAARAENLGLGWVSIIHDSALRDALEIPEEIDIVAYLCLGHVDHFKDKPELETLGWLPRRDVNSVIHEGKWNPEQIEASRGDKNQ</sequence>
<dbReference type="InterPro" id="IPR000415">
    <property type="entry name" value="Nitroreductase-like"/>
</dbReference>
<evidence type="ECO:0000256" key="7">
    <source>
        <dbReference type="ARBA" id="ARBA00023027"/>
    </source>
</evidence>
<keyword evidence="6 13" id="KW-0560">Oxidoreductase</keyword>
<keyword evidence="5" id="KW-0521">NADP</keyword>
<evidence type="ECO:0000313" key="14">
    <source>
        <dbReference type="Proteomes" id="UP000326687"/>
    </source>
</evidence>
<keyword evidence="2" id="KW-0285">Flavoprotein</keyword>
<dbReference type="CDD" id="cd02145">
    <property type="entry name" value="BluB"/>
    <property type="match status" value="1"/>
</dbReference>
<dbReference type="Gene3D" id="3.40.109.10">
    <property type="entry name" value="NADH Oxidase"/>
    <property type="match status" value="1"/>
</dbReference>
<comment type="subunit">
    <text evidence="1">Homooctamer.</text>
</comment>
<gene>
    <name evidence="13" type="primary">bluB</name>
    <name evidence="13" type="ORF">F2Z80_18205</name>
</gene>
<dbReference type="NCBIfam" id="TIGR02476">
    <property type="entry name" value="BluB"/>
    <property type="match status" value="1"/>
</dbReference>
<dbReference type="EC" id="1.13.11.79" evidence="10"/>
<dbReference type="PANTHER" id="PTHR23026">
    <property type="entry name" value="NADPH NITROREDUCTASE"/>
    <property type="match status" value="1"/>
</dbReference>
<proteinExistence type="inferred from homology"/>
<dbReference type="InterPro" id="IPR050627">
    <property type="entry name" value="Nitroreductase/BluB"/>
</dbReference>
<name>A0A5N3S2F3_9VIBR</name>
<dbReference type="SUPFAM" id="SSF55469">
    <property type="entry name" value="FMN-dependent nitroreductase-like"/>
    <property type="match status" value="1"/>
</dbReference>
<keyword evidence="4" id="KW-0547">Nucleotide-binding</keyword>
<accession>A0A5N3S2F3</accession>
<evidence type="ECO:0000256" key="5">
    <source>
        <dbReference type="ARBA" id="ARBA00022857"/>
    </source>
</evidence>
<keyword evidence="7" id="KW-0520">NAD</keyword>
<dbReference type="FunFam" id="3.40.109.10:FF:000013">
    <property type="entry name" value="5,6-dimethylbenzimidazole synthase"/>
    <property type="match status" value="1"/>
</dbReference>